<evidence type="ECO:0000256" key="6">
    <source>
        <dbReference type="ARBA" id="ARBA00022840"/>
    </source>
</evidence>
<sequence>MNIDKTLEELYSLTNMGIKLGLDNIKNILKFMGNPQDSYKILHIAGTNGKGSTASILEAGLLEAGYKVGKYTSPHIEKFNERIVVNREQISDEKIYSYYKKIRTLIEVNNFHPTFFEITTAMMFDYFKDCGCEYVVLETGLGGRFDATNVCHPEISIITNISLDHINILGDNLTDIAREKCGIIKNSPVVIADSKPELIAAVEEKTKDYVDVIKKYRDVKFQLTEDFGTKIYIDNLEFNLALYGEYQINNFLGAYETLKKIGISDQNIQNAVSKVYWPGRFEIFSKEDPLIILDGAHNVDAASRLKENILSKYKKEDVVAMVSILGDKDRHGILEEISEFSDEVIFTSLEDFHRGTSGRELLDLVPDFKEQRVEDDLVKAFDLAKKTKKVIVVCGSFYLLSKFKRSIQKG</sequence>
<dbReference type="InterPro" id="IPR036565">
    <property type="entry name" value="Mur-like_cat_sf"/>
</dbReference>
<dbReference type="InterPro" id="IPR036615">
    <property type="entry name" value="Mur_ligase_C_dom_sf"/>
</dbReference>
<comment type="catalytic activity">
    <reaction evidence="9">
        <text>(6S)-5,6,7,8-tetrahydrofolyl-(gamma-L-Glu)(n) + L-glutamate + ATP = (6S)-5,6,7,8-tetrahydrofolyl-(gamma-L-Glu)(n+1) + ADP + phosphate + H(+)</text>
        <dbReference type="Rhea" id="RHEA:10580"/>
        <dbReference type="Rhea" id="RHEA-COMP:14738"/>
        <dbReference type="Rhea" id="RHEA-COMP:14740"/>
        <dbReference type="ChEBI" id="CHEBI:15378"/>
        <dbReference type="ChEBI" id="CHEBI:29985"/>
        <dbReference type="ChEBI" id="CHEBI:30616"/>
        <dbReference type="ChEBI" id="CHEBI:43474"/>
        <dbReference type="ChEBI" id="CHEBI:141005"/>
        <dbReference type="ChEBI" id="CHEBI:456216"/>
        <dbReference type="EC" id="6.3.2.17"/>
    </reaction>
</comment>
<dbReference type="SUPFAM" id="SSF53623">
    <property type="entry name" value="MurD-like peptide ligases, catalytic domain"/>
    <property type="match status" value="1"/>
</dbReference>
<dbReference type="EMBL" id="QUAJ01000009">
    <property type="protein sequence ID" value="REI41562.1"/>
    <property type="molecule type" value="Genomic_DNA"/>
</dbReference>
<evidence type="ECO:0000256" key="10">
    <source>
        <dbReference type="PIRNR" id="PIRNR001563"/>
    </source>
</evidence>
<dbReference type="NCBIfam" id="TIGR01499">
    <property type="entry name" value="folC"/>
    <property type="match status" value="1"/>
</dbReference>
<evidence type="ECO:0000256" key="3">
    <source>
        <dbReference type="ARBA" id="ARBA00022598"/>
    </source>
</evidence>
<comment type="caution">
    <text evidence="13">The sequence shown here is derived from an EMBL/GenBank/DDBJ whole genome shotgun (WGS) entry which is preliminary data.</text>
</comment>
<protein>
    <recommendedName>
        <fullName evidence="2">tetrahydrofolate synthase</fullName>
        <ecNumber evidence="2">6.3.2.17</ecNumber>
    </recommendedName>
    <alternativeName>
        <fullName evidence="8">Tetrahydrofolylpolyglutamate synthase</fullName>
    </alternativeName>
</protein>
<keyword evidence="5 10" id="KW-0547">Nucleotide-binding</keyword>
<evidence type="ECO:0000256" key="4">
    <source>
        <dbReference type="ARBA" id="ARBA00022723"/>
    </source>
</evidence>
<keyword evidence="3 10" id="KW-0436">Ligase</keyword>
<evidence type="ECO:0000259" key="11">
    <source>
        <dbReference type="Pfam" id="PF02875"/>
    </source>
</evidence>
<accession>A0ABX9KHL0</accession>
<keyword evidence="7" id="KW-0460">Magnesium</keyword>
<reference evidence="13 14" key="1">
    <citation type="submission" date="2018-08" db="EMBL/GenBank/DDBJ databases">
        <title>Draft genome sequence of Psychrilyobacter sp. strain SD5 isolated from Black Sea water.</title>
        <authorList>
            <person name="Yadav S."/>
            <person name="Villanueva L."/>
            <person name="Damste J.S.S."/>
        </authorList>
    </citation>
    <scope>NUCLEOTIDE SEQUENCE [LARGE SCALE GENOMIC DNA]</scope>
    <source>
        <strain evidence="13 14">SD5</strain>
    </source>
</reference>
<evidence type="ECO:0000256" key="2">
    <source>
        <dbReference type="ARBA" id="ARBA00013025"/>
    </source>
</evidence>
<evidence type="ECO:0000256" key="7">
    <source>
        <dbReference type="ARBA" id="ARBA00022842"/>
    </source>
</evidence>
<dbReference type="SUPFAM" id="SSF53244">
    <property type="entry name" value="MurD-like peptide ligases, peptide-binding domain"/>
    <property type="match status" value="1"/>
</dbReference>
<dbReference type="InterPro" id="IPR001645">
    <property type="entry name" value="Folylpolyglutamate_synth"/>
</dbReference>
<gene>
    <name evidence="13" type="ORF">DYH56_06545</name>
</gene>
<evidence type="ECO:0000313" key="13">
    <source>
        <dbReference type="EMBL" id="REI41562.1"/>
    </source>
</evidence>
<dbReference type="InterPro" id="IPR013221">
    <property type="entry name" value="Mur_ligase_cen"/>
</dbReference>
<evidence type="ECO:0000259" key="12">
    <source>
        <dbReference type="Pfam" id="PF08245"/>
    </source>
</evidence>
<dbReference type="PANTHER" id="PTHR11136">
    <property type="entry name" value="FOLYLPOLYGLUTAMATE SYNTHASE-RELATED"/>
    <property type="match status" value="1"/>
</dbReference>
<dbReference type="EC" id="6.3.2.17" evidence="2"/>
<organism evidence="13 14">
    <name type="scientific">Psychrilyobacter piezotolerans</name>
    <dbReference type="NCBI Taxonomy" id="2293438"/>
    <lineage>
        <taxon>Bacteria</taxon>
        <taxon>Fusobacteriati</taxon>
        <taxon>Fusobacteriota</taxon>
        <taxon>Fusobacteriia</taxon>
        <taxon>Fusobacteriales</taxon>
        <taxon>Fusobacteriaceae</taxon>
        <taxon>Psychrilyobacter</taxon>
    </lineage>
</organism>
<keyword evidence="14" id="KW-1185">Reference proteome</keyword>
<name>A0ABX9KHL0_9FUSO</name>
<evidence type="ECO:0000313" key="14">
    <source>
        <dbReference type="Proteomes" id="UP000263486"/>
    </source>
</evidence>
<keyword evidence="4" id="KW-0479">Metal-binding</keyword>
<dbReference type="Pfam" id="PF08245">
    <property type="entry name" value="Mur_ligase_M"/>
    <property type="match status" value="1"/>
</dbReference>
<feature type="domain" description="Mur ligase central" evidence="12">
    <location>
        <begin position="44"/>
        <end position="255"/>
    </location>
</feature>
<dbReference type="Gene3D" id="3.40.1190.10">
    <property type="entry name" value="Mur-like, catalytic domain"/>
    <property type="match status" value="1"/>
</dbReference>
<dbReference type="Pfam" id="PF02875">
    <property type="entry name" value="Mur_ligase_C"/>
    <property type="match status" value="1"/>
</dbReference>
<feature type="domain" description="Mur ligase C-terminal" evidence="11">
    <location>
        <begin position="279"/>
        <end position="397"/>
    </location>
</feature>
<evidence type="ECO:0000256" key="1">
    <source>
        <dbReference type="ARBA" id="ARBA00008276"/>
    </source>
</evidence>
<comment type="similarity">
    <text evidence="1 10">Belongs to the folylpolyglutamate synthase family.</text>
</comment>
<dbReference type="PANTHER" id="PTHR11136:SF0">
    <property type="entry name" value="DIHYDROFOLATE SYNTHETASE-RELATED"/>
    <property type="match status" value="1"/>
</dbReference>
<evidence type="ECO:0000256" key="5">
    <source>
        <dbReference type="ARBA" id="ARBA00022741"/>
    </source>
</evidence>
<proteinExistence type="inferred from homology"/>
<evidence type="ECO:0000256" key="8">
    <source>
        <dbReference type="ARBA" id="ARBA00030592"/>
    </source>
</evidence>
<dbReference type="Gene3D" id="3.90.190.20">
    <property type="entry name" value="Mur ligase, C-terminal domain"/>
    <property type="match status" value="1"/>
</dbReference>
<dbReference type="PIRSF" id="PIRSF001563">
    <property type="entry name" value="Folylpolyglu_synth"/>
    <property type="match status" value="1"/>
</dbReference>
<dbReference type="RefSeq" id="WP_114642067.1">
    <property type="nucleotide sequence ID" value="NZ_JAACIO010000009.1"/>
</dbReference>
<evidence type="ECO:0000256" key="9">
    <source>
        <dbReference type="ARBA" id="ARBA00047493"/>
    </source>
</evidence>
<dbReference type="InterPro" id="IPR004101">
    <property type="entry name" value="Mur_ligase_C"/>
</dbReference>
<keyword evidence="6 10" id="KW-0067">ATP-binding</keyword>
<dbReference type="Proteomes" id="UP000263486">
    <property type="component" value="Unassembled WGS sequence"/>
</dbReference>